<feature type="domain" description="NAD-dependent epimerase/dehydratase" evidence="1">
    <location>
        <begin position="3"/>
        <end position="213"/>
    </location>
</feature>
<dbReference type="AlphaFoldDB" id="A0A6C0B8Z0"/>
<dbReference type="InterPro" id="IPR001509">
    <property type="entry name" value="Epimerase_deHydtase"/>
</dbReference>
<dbReference type="InterPro" id="IPR036291">
    <property type="entry name" value="NAD(P)-bd_dom_sf"/>
</dbReference>
<evidence type="ECO:0000313" key="2">
    <source>
        <dbReference type="EMBL" id="QHS88707.1"/>
    </source>
</evidence>
<proteinExistence type="predicted"/>
<evidence type="ECO:0000259" key="1">
    <source>
        <dbReference type="Pfam" id="PF01370"/>
    </source>
</evidence>
<accession>A0A6C0B8Z0</accession>
<dbReference type="Pfam" id="PF01370">
    <property type="entry name" value="Epimerase"/>
    <property type="match status" value="1"/>
</dbReference>
<name>A0A6C0B8Z0_9ZZZZ</name>
<organism evidence="2">
    <name type="scientific">viral metagenome</name>
    <dbReference type="NCBI Taxonomy" id="1070528"/>
    <lineage>
        <taxon>unclassified sequences</taxon>
        <taxon>metagenomes</taxon>
        <taxon>organismal metagenomes</taxon>
    </lineage>
</organism>
<dbReference type="Gene3D" id="3.40.50.720">
    <property type="entry name" value="NAD(P)-binding Rossmann-like Domain"/>
    <property type="match status" value="1"/>
</dbReference>
<dbReference type="SUPFAM" id="SSF51735">
    <property type="entry name" value="NAD(P)-binding Rossmann-fold domains"/>
    <property type="match status" value="1"/>
</dbReference>
<sequence>MKVLITGGNGNIAKMIKLHLSCEETQITNVSHSQLDVLNESEIKNFLNDNEFDILVHTAIVGGRRTKKENGDITHTNLLMFENLLKFSHKFKMIINLDSAAIYDRDTDILNRKEEDLYKIPTDYYGFSKYLIYQRSLQNNNVFNFRIFNIFHTNEEDTRFIKSCFNAKKNNSETTIFEDKFFDFVYEDDFVKIVKYYFDNVNTQENLEKTINICYEEKFKLSDIAKIILGTEDYARIHVLNNNLQKNYCGDSSKLQKLNLQFIGLKESLKIYEDIYLGEKNQEKSITPSKNIIIFTHMGGTDLSGGTIVEYYLGKVLEELGQNVKIYTVDGFRPDNGIYANFYNNEFPIDDNCVVIYCEGTVGNPLNAKYVVRWLLSELGKNVPYDWVNTWGKDELVYYFNSETKFGVFPEKKDVVYKLLSPLYINPCISQHNFEERSGICYALRKSVWHRNPINWYSEINGVPIENAYLLPHSLTHSEFSEIFNKYKVFICYDPCTFLTIMAAICGCISVVYPWDGLTKLEWITKTGCVSNYLEAKGLDNLYGIAYGMDDLQYAINTLHLVQEQWHDIVKFNIKNTVVPFINDINNFEHMQNTIQNNFF</sequence>
<protein>
    <recommendedName>
        <fullName evidence="1">NAD-dependent epimerase/dehydratase domain-containing protein</fullName>
    </recommendedName>
</protein>
<dbReference type="EMBL" id="MN739102">
    <property type="protein sequence ID" value="QHS88707.1"/>
    <property type="molecule type" value="Genomic_DNA"/>
</dbReference>
<reference evidence="2" key="1">
    <citation type="journal article" date="2020" name="Nature">
        <title>Giant virus diversity and host interactions through global metagenomics.</title>
        <authorList>
            <person name="Schulz F."/>
            <person name="Roux S."/>
            <person name="Paez-Espino D."/>
            <person name="Jungbluth S."/>
            <person name="Walsh D.A."/>
            <person name="Denef V.J."/>
            <person name="McMahon K.D."/>
            <person name="Konstantinidis K.T."/>
            <person name="Eloe-Fadrosh E.A."/>
            <person name="Kyrpides N.C."/>
            <person name="Woyke T."/>
        </authorList>
    </citation>
    <scope>NUCLEOTIDE SEQUENCE</scope>
    <source>
        <strain evidence="2">GVMAG-M-3300010158-59</strain>
    </source>
</reference>